<accession>A0A1U8NKJ2</accession>
<dbReference type="GeneID" id="107948492"/>
<sequence>MDNFGKPNFYSTCAGKNTGEDILQRPHKHSFNSYEGTNVMSTEEGTMEIVQQMYKIDAPYLSGQHYFQSAASSVHEEWSLPSASIVGNADQQKAEKKRKTDKAYRERCKKKNEQMMQELETLGKENEDLKTENQCLKERNAFLDQSLLSQTNELNEIKYQLDDLRLKNETQNTLVQIFSDRLASPDLCLQNEKLRDENARLREILKLNDGALKLVEENGKLKLENQLLQVKIDALLGQIVNENRKSCGHK</sequence>
<dbReference type="KEGG" id="ghi:107948492"/>
<dbReference type="AlphaFoldDB" id="A0A1U8NKJ2"/>
<proteinExistence type="predicted"/>
<evidence type="ECO:0000313" key="3">
    <source>
        <dbReference type="RefSeq" id="XP_016738543.1"/>
    </source>
</evidence>
<protein>
    <submittedName>
        <fullName evidence="3">Uncharacterized protein</fullName>
    </submittedName>
</protein>
<keyword evidence="2" id="KW-1185">Reference proteome</keyword>
<reference evidence="2" key="1">
    <citation type="journal article" date="2020" name="Nat. Genet.">
        <title>Genomic diversifications of five Gossypium allopolyploid species and their impact on cotton improvement.</title>
        <authorList>
            <person name="Chen Z.J."/>
            <person name="Sreedasyam A."/>
            <person name="Ando A."/>
            <person name="Song Q."/>
            <person name="De Santiago L.M."/>
            <person name="Hulse-Kemp A.M."/>
            <person name="Ding M."/>
            <person name="Ye W."/>
            <person name="Kirkbride R.C."/>
            <person name="Jenkins J."/>
            <person name="Plott C."/>
            <person name="Lovell J."/>
            <person name="Lin Y.M."/>
            <person name="Vaughn R."/>
            <person name="Liu B."/>
            <person name="Simpson S."/>
            <person name="Scheffler B.E."/>
            <person name="Wen L."/>
            <person name="Saski C.A."/>
            <person name="Grover C.E."/>
            <person name="Hu G."/>
            <person name="Conover J.L."/>
            <person name="Carlson J.W."/>
            <person name="Shu S."/>
            <person name="Boston L.B."/>
            <person name="Williams M."/>
            <person name="Peterson D.G."/>
            <person name="McGee K."/>
            <person name="Jones D.C."/>
            <person name="Wendel J.F."/>
            <person name="Stelly D.M."/>
            <person name="Grimwood J."/>
            <person name="Schmutz J."/>
        </authorList>
    </citation>
    <scope>NUCLEOTIDE SEQUENCE [LARGE SCALE GENOMIC DNA]</scope>
    <source>
        <strain evidence="2">cv. TM-1</strain>
    </source>
</reference>
<dbReference type="RefSeq" id="XP_016738543.1">
    <property type="nucleotide sequence ID" value="XM_016883054.2"/>
</dbReference>
<evidence type="ECO:0000313" key="2">
    <source>
        <dbReference type="Proteomes" id="UP000818029"/>
    </source>
</evidence>
<dbReference type="PaxDb" id="3635-A0A1U8NKJ2"/>
<reference evidence="3" key="2">
    <citation type="submission" date="2025-08" db="UniProtKB">
        <authorList>
            <consortium name="RefSeq"/>
        </authorList>
    </citation>
    <scope>IDENTIFICATION</scope>
</reference>
<gene>
    <name evidence="3" type="primary">LOC107948492</name>
</gene>
<dbReference type="OMA" id="QMMQELE"/>
<keyword evidence="1" id="KW-0175">Coiled coil</keyword>
<dbReference type="OrthoDB" id="848955at2759"/>
<name>A0A1U8NKJ2_GOSHI</name>
<evidence type="ECO:0000256" key="1">
    <source>
        <dbReference type="SAM" id="Coils"/>
    </source>
</evidence>
<organism evidence="2 3">
    <name type="scientific">Gossypium hirsutum</name>
    <name type="common">Upland cotton</name>
    <name type="synonym">Gossypium mexicanum</name>
    <dbReference type="NCBI Taxonomy" id="3635"/>
    <lineage>
        <taxon>Eukaryota</taxon>
        <taxon>Viridiplantae</taxon>
        <taxon>Streptophyta</taxon>
        <taxon>Embryophyta</taxon>
        <taxon>Tracheophyta</taxon>
        <taxon>Spermatophyta</taxon>
        <taxon>Magnoliopsida</taxon>
        <taxon>eudicotyledons</taxon>
        <taxon>Gunneridae</taxon>
        <taxon>Pentapetalae</taxon>
        <taxon>rosids</taxon>
        <taxon>malvids</taxon>
        <taxon>Malvales</taxon>
        <taxon>Malvaceae</taxon>
        <taxon>Malvoideae</taxon>
        <taxon>Gossypium</taxon>
    </lineage>
</organism>
<feature type="coiled-coil region" evidence="1">
    <location>
        <begin position="105"/>
        <end position="167"/>
    </location>
</feature>
<dbReference type="SMR" id="A0A1U8NKJ2"/>
<dbReference type="Proteomes" id="UP000818029">
    <property type="component" value="Chromosome A04"/>
</dbReference>